<comment type="caution">
    <text evidence="2">The sequence shown here is derived from an EMBL/GenBank/DDBJ whole genome shotgun (WGS) entry which is preliminary data.</text>
</comment>
<evidence type="ECO:0000313" key="2">
    <source>
        <dbReference type="EMBL" id="KAJ7691710.1"/>
    </source>
</evidence>
<feature type="region of interest" description="Disordered" evidence="1">
    <location>
        <begin position="1"/>
        <end position="52"/>
    </location>
</feature>
<dbReference type="EMBL" id="JARKIE010000056">
    <property type="protein sequence ID" value="KAJ7691710.1"/>
    <property type="molecule type" value="Genomic_DNA"/>
</dbReference>
<proteinExistence type="predicted"/>
<keyword evidence="3" id="KW-1185">Reference proteome</keyword>
<organism evidence="2 3">
    <name type="scientific">Mycena rosella</name>
    <name type="common">Pink bonnet</name>
    <name type="synonym">Agaricus rosellus</name>
    <dbReference type="NCBI Taxonomy" id="1033263"/>
    <lineage>
        <taxon>Eukaryota</taxon>
        <taxon>Fungi</taxon>
        <taxon>Dikarya</taxon>
        <taxon>Basidiomycota</taxon>
        <taxon>Agaricomycotina</taxon>
        <taxon>Agaricomycetes</taxon>
        <taxon>Agaricomycetidae</taxon>
        <taxon>Agaricales</taxon>
        <taxon>Marasmiineae</taxon>
        <taxon>Mycenaceae</taxon>
        <taxon>Mycena</taxon>
    </lineage>
</organism>
<accession>A0AAD7GEV1</accession>
<name>A0AAD7GEV1_MYCRO</name>
<dbReference type="Proteomes" id="UP001221757">
    <property type="component" value="Unassembled WGS sequence"/>
</dbReference>
<reference evidence="2" key="1">
    <citation type="submission" date="2023-03" db="EMBL/GenBank/DDBJ databases">
        <title>Massive genome expansion in bonnet fungi (Mycena s.s.) driven by repeated elements and novel gene families across ecological guilds.</title>
        <authorList>
            <consortium name="Lawrence Berkeley National Laboratory"/>
            <person name="Harder C.B."/>
            <person name="Miyauchi S."/>
            <person name="Viragh M."/>
            <person name="Kuo A."/>
            <person name="Thoen E."/>
            <person name="Andreopoulos B."/>
            <person name="Lu D."/>
            <person name="Skrede I."/>
            <person name="Drula E."/>
            <person name="Henrissat B."/>
            <person name="Morin E."/>
            <person name="Kohler A."/>
            <person name="Barry K."/>
            <person name="LaButti K."/>
            <person name="Morin E."/>
            <person name="Salamov A."/>
            <person name="Lipzen A."/>
            <person name="Mereny Z."/>
            <person name="Hegedus B."/>
            <person name="Baldrian P."/>
            <person name="Stursova M."/>
            <person name="Weitz H."/>
            <person name="Taylor A."/>
            <person name="Grigoriev I.V."/>
            <person name="Nagy L.G."/>
            <person name="Martin F."/>
            <person name="Kauserud H."/>
        </authorList>
    </citation>
    <scope>NUCLEOTIDE SEQUENCE</scope>
    <source>
        <strain evidence="2">CBHHK067</strain>
    </source>
</reference>
<gene>
    <name evidence="2" type="ORF">B0H17DRAFT_1133522</name>
</gene>
<dbReference type="AlphaFoldDB" id="A0AAD7GEV1"/>
<feature type="compositionally biased region" description="Basic and acidic residues" evidence="1">
    <location>
        <begin position="18"/>
        <end position="32"/>
    </location>
</feature>
<evidence type="ECO:0000256" key="1">
    <source>
        <dbReference type="SAM" id="MobiDB-lite"/>
    </source>
</evidence>
<evidence type="ECO:0000313" key="3">
    <source>
        <dbReference type="Proteomes" id="UP001221757"/>
    </source>
</evidence>
<protein>
    <submittedName>
        <fullName evidence="2">Uncharacterized protein</fullName>
    </submittedName>
</protein>
<sequence length="234" mass="26872">MDAAWEAQYKADISAQQQKKEEEERKRVEARRLQNQLQDDEEPEHHREQDLSTLPYVNLANCPNLLRKMELAASDEINTYDYAMGLWAATTSTPHSRWLRADHARAAPSVELVGKPTLATNADALWARGHVLVPTGFGAWPGGIYARDMAWAFGKISTGRRADSDVEQRFQQVFPEVPYVKPTWSRHQQFWRNSTQEERDVASTMPRDASGVWTVWVQKSSGYRHFKSKTKVEK</sequence>